<feature type="signal peptide" evidence="1">
    <location>
        <begin position="1"/>
        <end position="18"/>
    </location>
</feature>
<dbReference type="AlphaFoldDB" id="A0A7S4DRT8"/>
<dbReference type="EMBL" id="HBIV01025778">
    <property type="protein sequence ID" value="CAE0666889.1"/>
    <property type="molecule type" value="Transcribed_RNA"/>
</dbReference>
<reference evidence="2" key="1">
    <citation type="submission" date="2021-01" db="EMBL/GenBank/DDBJ databases">
        <authorList>
            <person name="Corre E."/>
            <person name="Pelletier E."/>
            <person name="Niang G."/>
            <person name="Scheremetjew M."/>
            <person name="Finn R."/>
            <person name="Kale V."/>
            <person name="Holt S."/>
            <person name="Cochrane G."/>
            <person name="Meng A."/>
            <person name="Brown T."/>
            <person name="Cohen L."/>
        </authorList>
    </citation>
    <scope>NUCLEOTIDE SEQUENCE</scope>
    <source>
        <strain evidence="2">CCCM811</strain>
    </source>
</reference>
<gene>
    <name evidence="2" type="ORF">LGLO00237_LOCUS18504</name>
</gene>
<evidence type="ECO:0000256" key="1">
    <source>
        <dbReference type="SAM" id="SignalP"/>
    </source>
</evidence>
<proteinExistence type="predicted"/>
<evidence type="ECO:0000313" key="2">
    <source>
        <dbReference type="EMBL" id="CAE0666889.1"/>
    </source>
</evidence>
<name>A0A7S4DRT8_9EUKA</name>
<sequence>MCVCVCMLMFCIVQIVRNKMISHDEAGVPTHFDPLSPSSGHGKWRELPSILTKPRRQMGLLLHSDGTKMYAVGGERCNSVEVLLAEAWNAGDDKRIAAITKYLAGVDMPRHLSERILELGWGVHRRARWEDAANDDFY</sequence>
<feature type="chain" id="PRO_5030942028" evidence="1">
    <location>
        <begin position="19"/>
        <end position="138"/>
    </location>
</feature>
<protein>
    <submittedName>
        <fullName evidence="2">Uncharacterized protein</fullName>
    </submittedName>
</protein>
<accession>A0A7S4DRT8</accession>
<organism evidence="2">
    <name type="scientific">Lotharella globosa</name>
    <dbReference type="NCBI Taxonomy" id="91324"/>
    <lineage>
        <taxon>Eukaryota</taxon>
        <taxon>Sar</taxon>
        <taxon>Rhizaria</taxon>
        <taxon>Cercozoa</taxon>
        <taxon>Chlorarachniophyceae</taxon>
        <taxon>Lotharella</taxon>
    </lineage>
</organism>
<keyword evidence="1" id="KW-0732">Signal</keyword>